<evidence type="ECO:0000313" key="8">
    <source>
        <dbReference type="Proteomes" id="UP000237056"/>
    </source>
</evidence>
<dbReference type="CDD" id="cd03360">
    <property type="entry name" value="LbH_AT_putative"/>
    <property type="match status" value="1"/>
</dbReference>
<name>A0A2S4N9J2_9FLAO</name>
<dbReference type="GO" id="GO:0016740">
    <property type="term" value="F:transferase activity"/>
    <property type="evidence" value="ECO:0007669"/>
    <property type="project" value="UniProtKB-KW"/>
</dbReference>
<comment type="caution">
    <text evidence="7">The sequence shown here is derived from an EMBL/GenBank/DDBJ whole genome shotgun (WGS) entry which is preliminary data.</text>
</comment>
<feature type="site" description="Increases basicity of active site His" evidence="4">
    <location>
        <position position="132"/>
    </location>
</feature>
<feature type="active site" description="Proton acceptor" evidence="4">
    <location>
        <position position="131"/>
    </location>
</feature>
<protein>
    <submittedName>
        <fullName evidence="7">Acetyltransferase EpsM</fullName>
    </submittedName>
</protein>
<dbReference type="SUPFAM" id="SSF51161">
    <property type="entry name" value="Trimeric LpxA-like enzymes"/>
    <property type="match status" value="1"/>
</dbReference>
<dbReference type="PANTHER" id="PTHR43300:SF7">
    <property type="entry name" value="UDP-N-ACETYLBACILLOSAMINE N-ACETYLTRANSFERASE"/>
    <property type="match status" value="1"/>
</dbReference>
<evidence type="ECO:0000256" key="4">
    <source>
        <dbReference type="PIRSR" id="PIRSR620019-1"/>
    </source>
</evidence>
<evidence type="ECO:0000256" key="5">
    <source>
        <dbReference type="PIRSR" id="PIRSR620019-2"/>
    </source>
</evidence>
<gene>
    <name evidence="7" type="ORF">Q361_10469</name>
</gene>
<evidence type="ECO:0000256" key="3">
    <source>
        <dbReference type="ARBA" id="ARBA00022737"/>
    </source>
</evidence>
<feature type="domain" description="PglD N-terminal" evidence="6">
    <location>
        <begin position="4"/>
        <end position="78"/>
    </location>
</feature>
<dbReference type="OrthoDB" id="9794407at2"/>
<evidence type="ECO:0000256" key="1">
    <source>
        <dbReference type="ARBA" id="ARBA00007274"/>
    </source>
</evidence>
<accession>A0A2S4N9J2</accession>
<feature type="binding site" evidence="5">
    <location>
        <position position="67"/>
    </location>
    <ligand>
        <name>substrate</name>
    </ligand>
</feature>
<dbReference type="Pfam" id="PF17836">
    <property type="entry name" value="PglD_N"/>
    <property type="match status" value="1"/>
</dbReference>
<dbReference type="RefSeq" id="WP_103725410.1">
    <property type="nucleotide sequence ID" value="NZ_PQNY01000004.1"/>
</dbReference>
<dbReference type="PANTHER" id="PTHR43300">
    <property type="entry name" value="ACETYLTRANSFERASE"/>
    <property type="match status" value="1"/>
</dbReference>
<dbReference type="NCBIfam" id="TIGR03570">
    <property type="entry name" value="NeuD_NnaD"/>
    <property type="match status" value="1"/>
</dbReference>
<evidence type="ECO:0000256" key="2">
    <source>
        <dbReference type="ARBA" id="ARBA00022679"/>
    </source>
</evidence>
<dbReference type="InterPro" id="IPR050179">
    <property type="entry name" value="Trans_hexapeptide_repeat"/>
</dbReference>
<evidence type="ECO:0000259" key="6">
    <source>
        <dbReference type="Pfam" id="PF17836"/>
    </source>
</evidence>
<dbReference type="InterPro" id="IPR041561">
    <property type="entry name" value="PglD_N"/>
</dbReference>
<keyword evidence="8" id="KW-1185">Reference proteome</keyword>
<keyword evidence="2 7" id="KW-0808">Transferase</keyword>
<dbReference type="Gene3D" id="2.160.10.10">
    <property type="entry name" value="Hexapeptide repeat proteins"/>
    <property type="match status" value="1"/>
</dbReference>
<dbReference type="InterPro" id="IPR020019">
    <property type="entry name" value="AcTrfase_PglD-like"/>
</dbReference>
<feature type="binding site" evidence="5">
    <location>
        <position position="140"/>
    </location>
    <ligand>
        <name>acetyl-CoA</name>
        <dbReference type="ChEBI" id="CHEBI:57288"/>
    </ligand>
</feature>
<dbReference type="EMBL" id="PQNY01000004">
    <property type="protein sequence ID" value="POS02350.1"/>
    <property type="molecule type" value="Genomic_DNA"/>
</dbReference>
<feature type="binding site" evidence="5">
    <location>
        <begin position="11"/>
        <end position="13"/>
    </location>
    <ligand>
        <name>substrate</name>
    </ligand>
</feature>
<sequence>MENNITLYGASGHAKVVVDIIMSNGKIVKKIIDDYPKLSYINDICVEKTSENYYQELHQKPLIITIGDNKTRKKIALKLDARYETAIHKASIVSTSSSIKKGTVVMPGAVINASAVVGQHCIVNTNAVIEHDCVIDDFVHVSPNASLAGNVVVGEGTHIGIGACIIQGINIGKWVTVGAGSVVLKDVPDYAVIVGNPAKIIKYNNND</sequence>
<organism evidence="7 8">
    <name type="scientific">Flavobacterium croceum DSM 17960</name>
    <dbReference type="NCBI Taxonomy" id="1121886"/>
    <lineage>
        <taxon>Bacteria</taxon>
        <taxon>Pseudomonadati</taxon>
        <taxon>Bacteroidota</taxon>
        <taxon>Flavobacteriia</taxon>
        <taxon>Flavobacteriales</taxon>
        <taxon>Flavobacteriaceae</taxon>
        <taxon>Flavobacterium</taxon>
    </lineage>
</organism>
<reference evidence="7 8" key="1">
    <citation type="submission" date="2018-01" db="EMBL/GenBank/DDBJ databases">
        <title>Genomic Encyclopedia of Type Strains, Phase I: the one thousand microbial genomes (KMG-I) project.</title>
        <authorList>
            <person name="Goeker M."/>
        </authorList>
    </citation>
    <scope>NUCLEOTIDE SEQUENCE [LARGE SCALE GENOMIC DNA]</scope>
    <source>
        <strain evidence="7 8">DSM 17960</strain>
    </source>
</reference>
<proteinExistence type="inferred from homology"/>
<dbReference type="Gene3D" id="3.40.50.20">
    <property type="match status" value="1"/>
</dbReference>
<evidence type="ECO:0000313" key="7">
    <source>
        <dbReference type="EMBL" id="POS02350.1"/>
    </source>
</evidence>
<dbReference type="Proteomes" id="UP000237056">
    <property type="component" value="Unassembled WGS sequence"/>
</dbReference>
<keyword evidence="3" id="KW-0677">Repeat</keyword>
<feature type="binding site" evidence="5">
    <location>
        <position position="161"/>
    </location>
    <ligand>
        <name>acetyl-CoA</name>
        <dbReference type="ChEBI" id="CHEBI:57288"/>
    </ligand>
</feature>
<dbReference type="InterPro" id="IPR018357">
    <property type="entry name" value="Hexapep_transf_CS"/>
</dbReference>
<dbReference type="PROSITE" id="PS00101">
    <property type="entry name" value="HEXAPEP_TRANSFERASES"/>
    <property type="match status" value="1"/>
</dbReference>
<dbReference type="AlphaFoldDB" id="A0A2S4N9J2"/>
<comment type="similarity">
    <text evidence="1">Belongs to the transferase hexapeptide repeat family.</text>
</comment>
<dbReference type="InterPro" id="IPR011004">
    <property type="entry name" value="Trimer_LpxA-like_sf"/>
</dbReference>